<dbReference type="InterPro" id="IPR010399">
    <property type="entry name" value="Tify_dom"/>
</dbReference>
<sequence length="212" mass="23425">MTTRAPIELDFLGIESRGASRFPPRHHQRKPCVREIQNAITRLDPQLIRKVISSGSADGWTSPEIVSPAPTPTPVSNSSVHRRIRSFGLSPPPPSPVTADVKRSGFLSQLPVCNPDSRRCVENSLVETPLTIFYNGTVSVFDVSLDSADKILKMAEDISEASDSKRNDEQLNGEDLPISRRRSLRRFLEKRKERLTCVSPYDLGASVGNGTC</sequence>
<keyword evidence="8" id="KW-1185">Reference proteome</keyword>
<comment type="domain">
    <text evidence="4">The jas domain is required for interaction with COI1.</text>
</comment>
<dbReference type="GO" id="GO:0005634">
    <property type="term" value="C:nucleus"/>
    <property type="evidence" value="ECO:0007669"/>
    <property type="project" value="UniProtKB-SubCell"/>
</dbReference>
<keyword evidence="3" id="KW-0832">Ubl conjugation</keyword>
<dbReference type="EMBL" id="JAUJYO010000016">
    <property type="protein sequence ID" value="KAK1294589.1"/>
    <property type="molecule type" value="Genomic_DNA"/>
</dbReference>
<gene>
    <name evidence="7" type="primary">TIFY9</name>
    <name evidence="7" type="ORF">QJS10_CPA16g00854</name>
</gene>
<dbReference type="Pfam" id="PF09425">
    <property type="entry name" value="Jas_motif"/>
    <property type="match status" value="1"/>
</dbReference>
<dbReference type="AlphaFoldDB" id="A0AAV9D1G4"/>
<comment type="caution">
    <text evidence="7">The sequence shown here is derived from an EMBL/GenBank/DDBJ whole genome shotgun (WGS) entry which is preliminary data.</text>
</comment>
<feature type="region of interest" description="Disordered" evidence="5">
    <location>
        <begin position="57"/>
        <end position="78"/>
    </location>
</feature>
<dbReference type="SMART" id="SM00979">
    <property type="entry name" value="TIFY"/>
    <property type="match status" value="1"/>
</dbReference>
<evidence type="ECO:0000256" key="3">
    <source>
        <dbReference type="ARBA" id="ARBA00022843"/>
    </source>
</evidence>
<comment type="subcellular location">
    <subcellularLocation>
        <location evidence="4">Nucleus</location>
    </subcellularLocation>
</comment>
<evidence type="ECO:0000313" key="7">
    <source>
        <dbReference type="EMBL" id="KAK1294589.1"/>
    </source>
</evidence>
<dbReference type="Proteomes" id="UP001180020">
    <property type="component" value="Unassembled WGS sequence"/>
</dbReference>
<feature type="domain" description="Tify" evidence="6">
    <location>
        <begin position="123"/>
        <end position="157"/>
    </location>
</feature>
<evidence type="ECO:0000313" key="8">
    <source>
        <dbReference type="Proteomes" id="UP001180020"/>
    </source>
</evidence>
<dbReference type="InterPro" id="IPR018467">
    <property type="entry name" value="CCT_CS"/>
</dbReference>
<organism evidence="7 8">
    <name type="scientific">Acorus calamus</name>
    <name type="common">Sweet flag</name>
    <dbReference type="NCBI Taxonomy" id="4465"/>
    <lineage>
        <taxon>Eukaryota</taxon>
        <taxon>Viridiplantae</taxon>
        <taxon>Streptophyta</taxon>
        <taxon>Embryophyta</taxon>
        <taxon>Tracheophyta</taxon>
        <taxon>Spermatophyta</taxon>
        <taxon>Magnoliopsida</taxon>
        <taxon>Liliopsida</taxon>
        <taxon>Acoraceae</taxon>
        <taxon>Acorus</taxon>
    </lineage>
</organism>
<evidence type="ECO:0000256" key="4">
    <source>
        <dbReference type="RuleBase" id="RU369065"/>
    </source>
</evidence>
<comment type="function">
    <text evidence="4">Repressor of jasmonate responses.</text>
</comment>
<evidence type="ECO:0000256" key="2">
    <source>
        <dbReference type="ARBA" id="ARBA00022819"/>
    </source>
</evidence>
<dbReference type="Pfam" id="PF06200">
    <property type="entry name" value="tify"/>
    <property type="match status" value="1"/>
</dbReference>
<keyword evidence="2 4" id="KW-1184">Jasmonic acid signaling pathway</keyword>
<evidence type="ECO:0000259" key="6">
    <source>
        <dbReference type="PROSITE" id="PS51320"/>
    </source>
</evidence>
<dbReference type="PANTHER" id="PTHR33077:SF5">
    <property type="entry name" value="PROTEIN TIFY 9"/>
    <property type="match status" value="1"/>
</dbReference>
<comment type="similarity">
    <text evidence="1 4">Belongs to the TIFY/JAZ family.</text>
</comment>
<keyword evidence="4" id="KW-0539">Nucleus</keyword>
<proteinExistence type="inferred from homology"/>
<dbReference type="InterPro" id="IPR040390">
    <property type="entry name" value="TIFY/JAZ"/>
</dbReference>
<dbReference type="GO" id="GO:0031347">
    <property type="term" value="P:regulation of defense response"/>
    <property type="evidence" value="ECO:0007669"/>
    <property type="project" value="UniProtKB-UniRule"/>
</dbReference>
<name>A0AAV9D1G4_ACOCL</name>
<accession>A0AAV9D1G4</accession>
<dbReference type="GO" id="GO:2000022">
    <property type="term" value="P:regulation of jasmonic acid mediated signaling pathway"/>
    <property type="evidence" value="ECO:0007669"/>
    <property type="project" value="UniProtKB-UniRule"/>
</dbReference>
<evidence type="ECO:0000256" key="1">
    <source>
        <dbReference type="ARBA" id="ARBA00008614"/>
    </source>
</evidence>
<dbReference type="PANTHER" id="PTHR33077">
    <property type="entry name" value="PROTEIN TIFY 4A-RELATED-RELATED"/>
    <property type="match status" value="1"/>
</dbReference>
<dbReference type="GO" id="GO:0009611">
    <property type="term" value="P:response to wounding"/>
    <property type="evidence" value="ECO:0007669"/>
    <property type="project" value="UniProtKB-UniRule"/>
</dbReference>
<evidence type="ECO:0000256" key="5">
    <source>
        <dbReference type="SAM" id="MobiDB-lite"/>
    </source>
</evidence>
<protein>
    <recommendedName>
        <fullName evidence="4">Protein TIFY</fullName>
    </recommendedName>
    <alternativeName>
        <fullName evidence="4">Jasmonate ZIM domain-containing protein</fullName>
    </alternativeName>
</protein>
<reference evidence="7" key="1">
    <citation type="journal article" date="2023" name="Nat. Commun.">
        <title>Diploid and tetraploid genomes of Acorus and the evolution of monocots.</title>
        <authorList>
            <person name="Ma L."/>
            <person name="Liu K.W."/>
            <person name="Li Z."/>
            <person name="Hsiao Y.Y."/>
            <person name="Qi Y."/>
            <person name="Fu T."/>
            <person name="Tang G.D."/>
            <person name="Zhang D."/>
            <person name="Sun W.H."/>
            <person name="Liu D.K."/>
            <person name="Li Y."/>
            <person name="Chen G.Z."/>
            <person name="Liu X.D."/>
            <person name="Liao X.Y."/>
            <person name="Jiang Y.T."/>
            <person name="Yu X."/>
            <person name="Hao Y."/>
            <person name="Huang J."/>
            <person name="Zhao X.W."/>
            <person name="Ke S."/>
            <person name="Chen Y.Y."/>
            <person name="Wu W.L."/>
            <person name="Hsu J.L."/>
            <person name="Lin Y.F."/>
            <person name="Huang M.D."/>
            <person name="Li C.Y."/>
            <person name="Huang L."/>
            <person name="Wang Z.W."/>
            <person name="Zhao X."/>
            <person name="Zhong W.Y."/>
            <person name="Peng D.H."/>
            <person name="Ahmad S."/>
            <person name="Lan S."/>
            <person name="Zhang J.S."/>
            <person name="Tsai W.C."/>
            <person name="Van de Peer Y."/>
            <person name="Liu Z.J."/>
        </authorList>
    </citation>
    <scope>NUCLEOTIDE SEQUENCE</scope>
    <source>
        <strain evidence="7">CP</strain>
    </source>
</reference>
<dbReference type="PROSITE" id="PS51320">
    <property type="entry name" value="TIFY"/>
    <property type="match status" value="1"/>
</dbReference>
<reference evidence="7" key="2">
    <citation type="submission" date="2023-06" db="EMBL/GenBank/DDBJ databases">
        <authorList>
            <person name="Ma L."/>
            <person name="Liu K.-W."/>
            <person name="Li Z."/>
            <person name="Hsiao Y.-Y."/>
            <person name="Qi Y."/>
            <person name="Fu T."/>
            <person name="Tang G."/>
            <person name="Zhang D."/>
            <person name="Sun W.-H."/>
            <person name="Liu D.-K."/>
            <person name="Li Y."/>
            <person name="Chen G.-Z."/>
            <person name="Liu X.-D."/>
            <person name="Liao X.-Y."/>
            <person name="Jiang Y.-T."/>
            <person name="Yu X."/>
            <person name="Hao Y."/>
            <person name="Huang J."/>
            <person name="Zhao X.-W."/>
            <person name="Ke S."/>
            <person name="Chen Y.-Y."/>
            <person name="Wu W.-L."/>
            <person name="Hsu J.-L."/>
            <person name="Lin Y.-F."/>
            <person name="Huang M.-D."/>
            <person name="Li C.-Y."/>
            <person name="Huang L."/>
            <person name="Wang Z.-W."/>
            <person name="Zhao X."/>
            <person name="Zhong W.-Y."/>
            <person name="Peng D.-H."/>
            <person name="Ahmad S."/>
            <person name="Lan S."/>
            <person name="Zhang J.-S."/>
            <person name="Tsai W.-C."/>
            <person name="Van De Peer Y."/>
            <person name="Liu Z.-J."/>
        </authorList>
    </citation>
    <scope>NUCLEOTIDE SEQUENCE</scope>
    <source>
        <strain evidence="7">CP</strain>
        <tissue evidence="7">Leaves</tissue>
    </source>
</reference>